<evidence type="ECO:0000313" key="2">
    <source>
        <dbReference type="EMBL" id="KAK3046910.1"/>
    </source>
</evidence>
<dbReference type="InterPro" id="IPR001810">
    <property type="entry name" value="F-box_dom"/>
</dbReference>
<dbReference type="AlphaFoldDB" id="A0AAJ0DBE4"/>
<sequence>MGLLDIPPELTERIAQLCEPRDLPALRLVNREVGSRVIRTFTKVHFEKRSCLLCYEPGLQRLTRIAEHPHFGKAFGSLVFYIDEIPEADHPSRDGNDSPQTLDRMSDSERAERILENQRYLELLQQQRDLRQSDTDLRLLTGIFSRLKGFGKILDVAIVDTNVHDVSPPDAEEVDRDWVTDEREIVESTNEALVVRDDDDERRVEIVLQALASSAVAVDKFAIDCRSWAWSQYSLGGPEVLPHAHSLFAGLRYLHLALGGYIGESKAVRERTIEVFAAAQALEVLSLSVASPVGDDIDKADLDSPWRLELFANLWDTKFAALRYLTLQRFLLDIEDISRFLMQHRTLKAVAFRGCHIVSVTANGAWLLEQKKPAPDSKHDEKIARLIQQIGHLPQVRVEGCSVRAWQVEEVEVVEDEAVEDGEET</sequence>
<protein>
    <recommendedName>
        <fullName evidence="1">F-box domain-containing protein</fullName>
    </recommendedName>
</protein>
<feature type="domain" description="F-box" evidence="1">
    <location>
        <begin position="1"/>
        <end position="49"/>
    </location>
</feature>
<evidence type="ECO:0000313" key="3">
    <source>
        <dbReference type="Proteomes" id="UP001271007"/>
    </source>
</evidence>
<proteinExistence type="predicted"/>
<keyword evidence="3" id="KW-1185">Reference proteome</keyword>
<comment type="caution">
    <text evidence="2">The sequence shown here is derived from an EMBL/GenBank/DDBJ whole genome shotgun (WGS) entry which is preliminary data.</text>
</comment>
<name>A0AAJ0DBE4_9PEZI</name>
<accession>A0AAJ0DBE4</accession>
<gene>
    <name evidence="2" type="ORF">LTR09_011661</name>
</gene>
<dbReference type="EMBL" id="JAWDJX010000075">
    <property type="protein sequence ID" value="KAK3046910.1"/>
    <property type="molecule type" value="Genomic_DNA"/>
</dbReference>
<reference evidence="2" key="1">
    <citation type="submission" date="2023-04" db="EMBL/GenBank/DDBJ databases">
        <title>Black Yeasts Isolated from many extreme environments.</title>
        <authorList>
            <person name="Coleine C."/>
            <person name="Stajich J.E."/>
            <person name="Selbmann L."/>
        </authorList>
    </citation>
    <scope>NUCLEOTIDE SEQUENCE</scope>
    <source>
        <strain evidence="2">CCFEE 5312</strain>
    </source>
</reference>
<dbReference type="Proteomes" id="UP001271007">
    <property type="component" value="Unassembled WGS sequence"/>
</dbReference>
<evidence type="ECO:0000259" key="1">
    <source>
        <dbReference type="PROSITE" id="PS50181"/>
    </source>
</evidence>
<dbReference type="PROSITE" id="PS50181">
    <property type="entry name" value="FBOX"/>
    <property type="match status" value="1"/>
</dbReference>
<organism evidence="2 3">
    <name type="scientific">Extremus antarcticus</name>
    <dbReference type="NCBI Taxonomy" id="702011"/>
    <lineage>
        <taxon>Eukaryota</taxon>
        <taxon>Fungi</taxon>
        <taxon>Dikarya</taxon>
        <taxon>Ascomycota</taxon>
        <taxon>Pezizomycotina</taxon>
        <taxon>Dothideomycetes</taxon>
        <taxon>Dothideomycetidae</taxon>
        <taxon>Mycosphaerellales</taxon>
        <taxon>Extremaceae</taxon>
        <taxon>Extremus</taxon>
    </lineage>
</organism>